<accession>A0A858WJ50</accession>
<reference evidence="2" key="1">
    <citation type="submission" date="2020-03" db="EMBL/GenBank/DDBJ databases">
        <title>Development of an integrated pest management strategy to control Xanthomonas campestris pv. campestris by using bacteriophages.</title>
        <authorList>
            <person name="Holtappels D."/>
            <person name="Rombouts S."/>
            <person name="Lavigne R."/>
            <person name="Wagemans J."/>
        </authorList>
    </citation>
    <scope>NUCLEOTIDE SEQUENCE</scope>
</reference>
<name>A0A858WJ50_9CAUD</name>
<keyword evidence="3" id="KW-1185">Reference proteome</keyword>
<protein>
    <submittedName>
        <fullName evidence="2">Uncharacterized protein</fullName>
    </submittedName>
</protein>
<feature type="region of interest" description="Disordered" evidence="1">
    <location>
        <begin position="21"/>
        <end position="43"/>
    </location>
</feature>
<organism evidence="2 3">
    <name type="scientific">Xanthomonas phage FoX4</name>
    <dbReference type="NCBI Taxonomy" id="2723900"/>
    <lineage>
        <taxon>Viruses</taxon>
        <taxon>Duplodnaviria</taxon>
        <taxon>Heunggongvirae</taxon>
        <taxon>Uroviricota</taxon>
        <taxon>Caudoviricetes</taxon>
        <taxon>Foxquatrovirus</taxon>
        <taxon>Foxquatrovirus fox4</taxon>
    </lineage>
</organism>
<dbReference type="Proteomes" id="UP000671952">
    <property type="component" value="Segment"/>
</dbReference>
<dbReference type="EMBL" id="MT161385">
    <property type="protein sequence ID" value="QJI53032.1"/>
    <property type="molecule type" value="Genomic_DNA"/>
</dbReference>
<gene>
    <name evidence="2" type="ORF">XccvBFoX4_gp78</name>
</gene>
<sequence>MTHAELSKLLAAALRDCVSAMNNPSMAGDPDKAYRAAGPRRLR</sequence>
<evidence type="ECO:0000313" key="2">
    <source>
        <dbReference type="EMBL" id="QJI53032.1"/>
    </source>
</evidence>
<evidence type="ECO:0000313" key="3">
    <source>
        <dbReference type="Proteomes" id="UP000671952"/>
    </source>
</evidence>
<evidence type="ECO:0000256" key="1">
    <source>
        <dbReference type="SAM" id="MobiDB-lite"/>
    </source>
</evidence>
<proteinExistence type="predicted"/>